<evidence type="ECO:0000259" key="19">
    <source>
        <dbReference type="PROSITE" id="PS51462"/>
    </source>
</evidence>
<feature type="binding site" evidence="18">
    <location>
        <position position="45"/>
    </location>
    <ligand>
        <name>Mg(2+)</name>
        <dbReference type="ChEBI" id="CHEBI:18420"/>
    </ligand>
</feature>
<dbReference type="Pfam" id="PF02581">
    <property type="entry name" value="TMP-TENI"/>
    <property type="match status" value="1"/>
</dbReference>
<feature type="binding site" evidence="17">
    <location>
        <begin position="42"/>
        <end position="45"/>
    </location>
    <ligand>
        <name>8-oxo-dGTP</name>
        <dbReference type="ChEBI" id="CHEBI:77896"/>
    </ligand>
</feature>
<dbReference type="NCBIfam" id="NF006530">
    <property type="entry name" value="PRK08999.1"/>
    <property type="match status" value="1"/>
</dbReference>
<dbReference type="PANTHER" id="PTHR47707">
    <property type="entry name" value="8-OXO-DGTP DIPHOSPHATASE"/>
    <property type="match status" value="1"/>
</dbReference>
<dbReference type="InterPro" id="IPR047127">
    <property type="entry name" value="MutT-like"/>
</dbReference>
<dbReference type="InterPro" id="IPR003561">
    <property type="entry name" value="Mutator_MutT"/>
</dbReference>
<dbReference type="InterPro" id="IPR022998">
    <property type="entry name" value="ThiamineP_synth_TenI"/>
</dbReference>
<dbReference type="GO" id="GO:0006260">
    <property type="term" value="P:DNA replication"/>
    <property type="evidence" value="ECO:0007669"/>
    <property type="project" value="UniProtKB-KW"/>
</dbReference>
<dbReference type="NCBIfam" id="TIGR00586">
    <property type="entry name" value="mutt"/>
    <property type="match status" value="1"/>
</dbReference>
<evidence type="ECO:0000256" key="16">
    <source>
        <dbReference type="ARBA" id="ARBA00042798"/>
    </source>
</evidence>
<keyword evidence="21" id="KW-1185">Reference proteome</keyword>
<comment type="cofactor">
    <cofactor evidence="1 18">
        <name>Mg(2+)</name>
        <dbReference type="ChEBI" id="CHEBI:18420"/>
    </cofactor>
</comment>
<dbReference type="CDD" id="cd00564">
    <property type="entry name" value="TMP_TenI"/>
    <property type="match status" value="1"/>
</dbReference>
<dbReference type="OrthoDB" id="9810648at2"/>
<keyword evidence="3" id="KW-0515">Mutator protein</keyword>
<keyword evidence="5 18" id="KW-0479">Metal-binding</keyword>
<dbReference type="PROSITE" id="PS00893">
    <property type="entry name" value="NUDIX_BOX"/>
    <property type="match status" value="1"/>
</dbReference>
<dbReference type="GO" id="GO:0044715">
    <property type="term" value="F:8-oxo-dGDP phosphatase activity"/>
    <property type="evidence" value="ECO:0007669"/>
    <property type="project" value="TreeGrafter"/>
</dbReference>
<evidence type="ECO:0000256" key="6">
    <source>
        <dbReference type="ARBA" id="ARBA00022763"/>
    </source>
</evidence>
<feature type="binding site" evidence="17">
    <location>
        <position position="129"/>
    </location>
    <ligand>
        <name>8-oxo-dGTP</name>
        <dbReference type="ChEBI" id="CHEBI:77896"/>
    </ligand>
</feature>
<dbReference type="Gene3D" id="3.20.20.70">
    <property type="entry name" value="Aldolase class I"/>
    <property type="match status" value="1"/>
</dbReference>
<keyword evidence="8 18" id="KW-0460">Magnesium</keyword>
<evidence type="ECO:0000256" key="13">
    <source>
        <dbReference type="ARBA" id="ARBA00040794"/>
    </source>
</evidence>
<dbReference type="GO" id="GO:0006281">
    <property type="term" value="P:DNA repair"/>
    <property type="evidence" value="ECO:0007669"/>
    <property type="project" value="UniProtKB-KW"/>
</dbReference>
<dbReference type="PROSITE" id="PS51462">
    <property type="entry name" value="NUDIX"/>
    <property type="match status" value="1"/>
</dbReference>
<dbReference type="InterPro" id="IPR000086">
    <property type="entry name" value="NUDIX_hydrolase_dom"/>
</dbReference>
<evidence type="ECO:0000256" key="8">
    <source>
        <dbReference type="ARBA" id="ARBA00022842"/>
    </source>
</evidence>
<evidence type="ECO:0000256" key="9">
    <source>
        <dbReference type="ARBA" id="ARBA00023204"/>
    </source>
</evidence>
<organism evidence="20 21">
    <name type="scientific">Oleiphilus messinensis</name>
    <dbReference type="NCBI Taxonomy" id="141451"/>
    <lineage>
        <taxon>Bacteria</taxon>
        <taxon>Pseudomonadati</taxon>
        <taxon>Pseudomonadota</taxon>
        <taxon>Gammaproteobacteria</taxon>
        <taxon>Oceanospirillales</taxon>
        <taxon>Oleiphilaceae</taxon>
        <taxon>Oleiphilus</taxon>
    </lineage>
</organism>
<feature type="binding site" evidence="18">
    <location>
        <position position="65"/>
    </location>
    <ligand>
        <name>Mg(2+)</name>
        <dbReference type="ChEBI" id="CHEBI:18420"/>
    </ligand>
</feature>
<name>A0A1Y0IE11_9GAMM</name>
<evidence type="ECO:0000256" key="18">
    <source>
        <dbReference type="PIRSR" id="PIRSR603561-2"/>
    </source>
</evidence>
<dbReference type="EMBL" id="CP021425">
    <property type="protein sequence ID" value="ARU58681.1"/>
    <property type="molecule type" value="Genomic_DNA"/>
</dbReference>
<feature type="binding site" evidence="17">
    <location>
        <position position="36"/>
    </location>
    <ligand>
        <name>8-oxo-dGTP</name>
        <dbReference type="ChEBI" id="CHEBI:77896"/>
    </ligand>
</feature>
<evidence type="ECO:0000256" key="17">
    <source>
        <dbReference type="PIRSR" id="PIRSR603561-1"/>
    </source>
</evidence>
<evidence type="ECO:0000256" key="7">
    <source>
        <dbReference type="ARBA" id="ARBA00022801"/>
    </source>
</evidence>
<dbReference type="SUPFAM" id="SSF55811">
    <property type="entry name" value="Nudix"/>
    <property type="match status" value="1"/>
</dbReference>
<reference evidence="20 21" key="1">
    <citation type="submission" date="2017-05" db="EMBL/GenBank/DDBJ databases">
        <title>Genomic insights into alkan degradation activity of Oleiphilus messinensis.</title>
        <authorList>
            <person name="Kozyavkin S.A."/>
            <person name="Slesarev A.I."/>
            <person name="Golyshin P.N."/>
            <person name="Korzhenkov A."/>
            <person name="Golyshina O.N."/>
            <person name="Toshchakov S.V."/>
        </authorList>
    </citation>
    <scope>NUCLEOTIDE SEQUENCE [LARGE SCALE GENOMIC DNA]</scope>
    <source>
        <strain evidence="20 21">ME102</strain>
    </source>
</reference>
<dbReference type="PANTHER" id="PTHR47707:SF1">
    <property type="entry name" value="NUDIX HYDROLASE FAMILY PROTEIN"/>
    <property type="match status" value="1"/>
</dbReference>
<keyword evidence="7" id="KW-0378">Hydrolase</keyword>
<evidence type="ECO:0000256" key="1">
    <source>
        <dbReference type="ARBA" id="ARBA00001946"/>
    </source>
</evidence>
<evidence type="ECO:0000256" key="14">
    <source>
        <dbReference type="ARBA" id="ARBA00041592"/>
    </source>
</evidence>
<dbReference type="RefSeq" id="WP_157678487.1">
    <property type="nucleotide sequence ID" value="NZ_CP021425.1"/>
</dbReference>
<dbReference type="GO" id="GO:0009228">
    <property type="term" value="P:thiamine biosynthetic process"/>
    <property type="evidence" value="ECO:0007669"/>
    <property type="project" value="UniProtKB-KW"/>
</dbReference>
<feature type="domain" description="Nudix hydrolase" evidence="19">
    <location>
        <begin position="10"/>
        <end position="139"/>
    </location>
</feature>
<comment type="similarity">
    <text evidence="2">Belongs to the Nudix hydrolase family.</text>
</comment>
<dbReference type="PRINTS" id="PR00502">
    <property type="entry name" value="NUDIXFAMILY"/>
</dbReference>
<evidence type="ECO:0000256" key="5">
    <source>
        <dbReference type="ARBA" id="ARBA00022723"/>
    </source>
</evidence>
<dbReference type="Pfam" id="PF14815">
    <property type="entry name" value="NUDIX_4"/>
    <property type="match status" value="1"/>
</dbReference>
<dbReference type="InterPro" id="IPR020084">
    <property type="entry name" value="NUDIX_hydrolase_CS"/>
</dbReference>
<dbReference type="InterPro" id="IPR013785">
    <property type="entry name" value="Aldolase_TIM"/>
</dbReference>
<comment type="catalytic activity">
    <reaction evidence="10">
        <text>8-oxo-dGTP + H2O = 8-oxo-dGMP + diphosphate + H(+)</text>
        <dbReference type="Rhea" id="RHEA:31575"/>
        <dbReference type="ChEBI" id="CHEBI:15377"/>
        <dbReference type="ChEBI" id="CHEBI:15378"/>
        <dbReference type="ChEBI" id="CHEBI:33019"/>
        <dbReference type="ChEBI" id="CHEBI:63224"/>
        <dbReference type="ChEBI" id="CHEBI:77896"/>
        <dbReference type="EC" id="3.6.1.55"/>
    </reaction>
</comment>
<dbReference type="GO" id="GO:0035539">
    <property type="term" value="F:8-oxo-7,8-dihydrodeoxyguanosine triphosphate pyrophosphatase activity"/>
    <property type="evidence" value="ECO:0007669"/>
    <property type="project" value="UniProtKB-EC"/>
</dbReference>
<evidence type="ECO:0000256" key="11">
    <source>
        <dbReference type="ARBA" id="ARBA00036904"/>
    </source>
</evidence>
<dbReference type="InterPro" id="IPR036206">
    <property type="entry name" value="ThiamineP_synth_sf"/>
</dbReference>
<dbReference type="GO" id="GO:0008413">
    <property type="term" value="F:8-oxo-7,8-dihydroguanosine triphosphate pyrophosphatase activity"/>
    <property type="evidence" value="ECO:0007669"/>
    <property type="project" value="InterPro"/>
</dbReference>
<dbReference type="CDD" id="cd03425">
    <property type="entry name" value="NUDIX_MutT_NudA_like"/>
    <property type="match status" value="1"/>
</dbReference>
<evidence type="ECO:0000313" key="21">
    <source>
        <dbReference type="Proteomes" id="UP000196027"/>
    </source>
</evidence>
<evidence type="ECO:0000256" key="10">
    <source>
        <dbReference type="ARBA" id="ARBA00035861"/>
    </source>
</evidence>
<dbReference type="GO" id="GO:0044716">
    <property type="term" value="F:8-oxo-GDP phosphatase activity"/>
    <property type="evidence" value="ECO:0007669"/>
    <property type="project" value="TreeGrafter"/>
</dbReference>
<accession>A0A1Y0IE11</accession>
<keyword evidence="6" id="KW-0227">DNA damage</keyword>
<comment type="catalytic activity">
    <reaction evidence="11">
        <text>8-oxo-GTP + H2O = 8-oxo-GMP + diphosphate + H(+)</text>
        <dbReference type="Rhea" id="RHEA:67616"/>
        <dbReference type="ChEBI" id="CHEBI:15377"/>
        <dbReference type="ChEBI" id="CHEBI:15378"/>
        <dbReference type="ChEBI" id="CHEBI:33019"/>
        <dbReference type="ChEBI" id="CHEBI:143553"/>
        <dbReference type="ChEBI" id="CHEBI:145694"/>
    </reaction>
</comment>
<dbReference type="EC" id="3.6.1.55" evidence="12"/>
<evidence type="ECO:0000256" key="3">
    <source>
        <dbReference type="ARBA" id="ARBA00022457"/>
    </source>
</evidence>
<protein>
    <recommendedName>
        <fullName evidence="13">8-oxo-dGTP diphosphatase</fullName>
        <ecNumber evidence="12">3.6.1.55</ecNumber>
    </recommendedName>
    <alternativeName>
        <fullName evidence="16">7,8-dihydro-8-oxoguanine-triphosphatase</fullName>
    </alternativeName>
    <alternativeName>
        <fullName evidence="15">Mutator protein MutT</fullName>
    </alternativeName>
    <alternativeName>
        <fullName evidence="14">dGTP pyrophosphohydrolase</fullName>
    </alternativeName>
</protein>
<dbReference type="Proteomes" id="UP000196027">
    <property type="component" value="Chromosome"/>
</dbReference>
<dbReference type="GO" id="GO:0046872">
    <property type="term" value="F:metal ion binding"/>
    <property type="evidence" value="ECO:0007669"/>
    <property type="project" value="UniProtKB-KW"/>
</dbReference>
<dbReference type="Gene3D" id="3.90.79.10">
    <property type="entry name" value="Nucleoside Triphosphate Pyrophosphohydrolase"/>
    <property type="match status" value="1"/>
</dbReference>
<feature type="binding site" evidence="17">
    <location>
        <position position="31"/>
    </location>
    <ligand>
        <name>8-oxo-dGTP</name>
        <dbReference type="ChEBI" id="CHEBI:77896"/>
    </ligand>
</feature>
<proteinExistence type="inferred from homology"/>
<dbReference type="SUPFAM" id="SSF51391">
    <property type="entry name" value="Thiamin phosphate synthase"/>
    <property type="match status" value="1"/>
</dbReference>
<gene>
    <name evidence="20" type="ORF">OLMES_4686</name>
</gene>
<dbReference type="AlphaFoldDB" id="A0A1Y0IE11"/>
<dbReference type="KEGG" id="ome:OLMES_4686"/>
<evidence type="ECO:0000256" key="2">
    <source>
        <dbReference type="ARBA" id="ARBA00005582"/>
    </source>
</evidence>
<dbReference type="InterPro" id="IPR020476">
    <property type="entry name" value="Nudix_hydrolase"/>
</dbReference>
<dbReference type="InterPro" id="IPR029119">
    <property type="entry name" value="MutY_C"/>
</dbReference>
<evidence type="ECO:0000256" key="15">
    <source>
        <dbReference type="ARBA" id="ARBA00041979"/>
    </source>
</evidence>
<keyword evidence="4" id="KW-0235">DNA replication</keyword>
<evidence type="ECO:0000256" key="12">
    <source>
        <dbReference type="ARBA" id="ARBA00038905"/>
    </source>
</evidence>
<evidence type="ECO:0000313" key="20">
    <source>
        <dbReference type="EMBL" id="ARU58681.1"/>
    </source>
</evidence>
<dbReference type="InterPro" id="IPR015797">
    <property type="entry name" value="NUDIX_hydrolase-like_dom_sf"/>
</dbReference>
<sequence length="354" mass="38494">MSGFIDAHAKKRIHVAVGVVERDGLILLAKRPDHVHQGGLWEFPGGKVEQGETVEVALVRELSEELGIQANPSALIPLIQIHHDYSDKLVCLDVWRVPEFFGHPQGVEGQPVEWVPIEQLGLYQFPQANVPIIAALQLPQRYLITGSITDPEAGFHKLKAVCERAAIKLVRVRRSELTLDDYGILVMRFGAWCQQAGVHLMIDFELFTSLFKQNGSSAIDSLLQNGISGVHLRSRELLAVNSSESNEDEDGVSGALEAFSAAGGRLAASCHNKDEIEHAESSGMTFVVLSPIEAARSHDAGPELGWNAFRGLVAAAKLPVYALGGMTEASLEKVISFGGQGISAVSEWWHGETR</sequence>
<dbReference type="FunFam" id="3.90.79.10:FF:000014">
    <property type="entry name" value="8-oxo-dGTP diphosphatase MutT"/>
    <property type="match status" value="1"/>
</dbReference>
<evidence type="ECO:0000256" key="4">
    <source>
        <dbReference type="ARBA" id="ARBA00022705"/>
    </source>
</evidence>
<keyword evidence="9" id="KW-0234">DNA repair</keyword>